<dbReference type="PANTHER" id="PTHR46082:SF6">
    <property type="entry name" value="AAA+ ATPASE DOMAIN-CONTAINING PROTEIN-RELATED"/>
    <property type="match status" value="1"/>
</dbReference>
<protein>
    <submittedName>
        <fullName evidence="2">Tetratricopeptide repeat-containing protein</fullName>
    </submittedName>
</protein>
<dbReference type="InterPro" id="IPR011990">
    <property type="entry name" value="TPR-like_helical_dom_sf"/>
</dbReference>
<evidence type="ECO:0000313" key="2">
    <source>
        <dbReference type="EMBL" id="SKA24002.1"/>
    </source>
</evidence>
<reference evidence="2 3" key="1">
    <citation type="submission" date="2017-02" db="EMBL/GenBank/DDBJ databases">
        <authorList>
            <person name="Peterson S.W."/>
        </authorList>
    </citation>
    <scope>NUCLEOTIDE SEQUENCE [LARGE SCALE GENOMIC DNA]</scope>
    <source>
        <strain evidence="2 3">DSM 45154</strain>
    </source>
</reference>
<accession>A0A1T4S745</accession>
<dbReference type="PANTHER" id="PTHR46082">
    <property type="entry name" value="ATP/GTP-BINDING PROTEIN-RELATED"/>
    <property type="match status" value="1"/>
</dbReference>
<keyword evidence="3" id="KW-1185">Reference proteome</keyword>
<dbReference type="Pfam" id="PF13374">
    <property type="entry name" value="TPR_10"/>
    <property type="match status" value="1"/>
</dbReference>
<dbReference type="SUPFAM" id="SSF48452">
    <property type="entry name" value="TPR-like"/>
    <property type="match status" value="2"/>
</dbReference>
<dbReference type="OrthoDB" id="3210382at2"/>
<feature type="region of interest" description="Disordered" evidence="1">
    <location>
        <begin position="19"/>
        <end position="40"/>
    </location>
</feature>
<organism evidence="2 3">
    <name type="scientific">Marinactinospora thermotolerans DSM 45154</name>
    <dbReference type="NCBI Taxonomy" id="1122192"/>
    <lineage>
        <taxon>Bacteria</taxon>
        <taxon>Bacillati</taxon>
        <taxon>Actinomycetota</taxon>
        <taxon>Actinomycetes</taxon>
        <taxon>Streptosporangiales</taxon>
        <taxon>Nocardiopsidaceae</taxon>
        <taxon>Marinactinospora</taxon>
    </lineage>
</organism>
<proteinExistence type="predicted"/>
<dbReference type="Proteomes" id="UP000190637">
    <property type="component" value="Unassembled WGS sequence"/>
</dbReference>
<gene>
    <name evidence="2" type="ORF">SAMN02745673_03272</name>
</gene>
<dbReference type="Gene3D" id="1.25.40.10">
    <property type="entry name" value="Tetratricopeptide repeat domain"/>
    <property type="match status" value="2"/>
</dbReference>
<name>A0A1T4S745_9ACTN</name>
<evidence type="ECO:0000256" key="1">
    <source>
        <dbReference type="SAM" id="MobiDB-lite"/>
    </source>
</evidence>
<dbReference type="Pfam" id="PF13424">
    <property type="entry name" value="TPR_12"/>
    <property type="match status" value="1"/>
</dbReference>
<dbReference type="InterPro" id="IPR053137">
    <property type="entry name" value="NLR-like"/>
</dbReference>
<dbReference type="STRING" id="1122192.SAMN02745673_03272"/>
<sequence>MVSRVSVWRSLLRKSRLRGTGTGVRGTTAPGDPPPGQTPAQRAAWLERVLHDQIERFGAQHPRTIAARNNLASKYAQIGRRSAAIEQFEVALADSVAVLGEEDDQTDIIRENLAWCQEDAGRFHDAATNWEVLLQQRLQRLGPTAVETVTARTRLASAYRRTGRPDAAIAHFERAIEDSTGASAEETESLRIGLALALRGSGRFDEAIPQLRMVLAQRHRRLGARHYDTLAIHHQLGLAYLQASRPGEAVETLERAYRNCLAAAGDPEIRLLTMKVRRDLAGAYRVAGRPRDAAALY</sequence>
<dbReference type="EMBL" id="FUWS01000008">
    <property type="protein sequence ID" value="SKA24002.1"/>
    <property type="molecule type" value="Genomic_DNA"/>
</dbReference>
<dbReference type="AlphaFoldDB" id="A0A1T4S745"/>
<evidence type="ECO:0000313" key="3">
    <source>
        <dbReference type="Proteomes" id="UP000190637"/>
    </source>
</evidence>
<dbReference type="Pfam" id="PF13432">
    <property type="entry name" value="TPR_16"/>
    <property type="match status" value="1"/>
</dbReference>